<dbReference type="Pfam" id="PF00578">
    <property type="entry name" value="AhpC-TSA"/>
    <property type="match status" value="1"/>
</dbReference>
<comment type="subunit">
    <text evidence="2">Monomer.</text>
</comment>
<evidence type="ECO:0000256" key="14">
    <source>
        <dbReference type="SAM" id="MobiDB-lite"/>
    </source>
</evidence>
<feature type="active site" description="Cysteine sulfenic acid (-SOH) intermediate; for peroxidase activity" evidence="13">
    <location>
        <position position="50"/>
    </location>
</feature>
<evidence type="ECO:0000256" key="13">
    <source>
        <dbReference type="PIRSR" id="PIRSR000239-1"/>
    </source>
</evidence>
<evidence type="ECO:0000259" key="15">
    <source>
        <dbReference type="PROSITE" id="PS51352"/>
    </source>
</evidence>
<dbReference type="GO" id="GO:0045454">
    <property type="term" value="P:cell redox homeostasis"/>
    <property type="evidence" value="ECO:0007669"/>
    <property type="project" value="TreeGrafter"/>
</dbReference>
<dbReference type="EMBL" id="JACHVS010000001">
    <property type="protein sequence ID" value="MBB2994547.1"/>
    <property type="molecule type" value="Genomic_DNA"/>
</dbReference>
<dbReference type="PANTHER" id="PTHR42801">
    <property type="entry name" value="THIOREDOXIN-DEPENDENT PEROXIDE REDUCTASE"/>
    <property type="match status" value="1"/>
</dbReference>
<keyword evidence="8" id="KW-0676">Redox-active center</keyword>
<protein>
    <recommendedName>
        <fullName evidence="3">thioredoxin-dependent peroxiredoxin</fullName>
        <ecNumber evidence="3">1.11.1.24</ecNumber>
    </recommendedName>
    <alternativeName>
        <fullName evidence="11">Bacterioferritin comigratory protein</fullName>
    </alternativeName>
    <alternativeName>
        <fullName evidence="9">Thioredoxin peroxidase</fullName>
    </alternativeName>
</protein>
<dbReference type="Gene3D" id="3.40.30.10">
    <property type="entry name" value="Glutaredoxin"/>
    <property type="match status" value="1"/>
</dbReference>
<dbReference type="InterPro" id="IPR050924">
    <property type="entry name" value="Peroxiredoxin_BCP/PrxQ"/>
</dbReference>
<feature type="domain" description="Thioredoxin" evidence="15">
    <location>
        <begin position="8"/>
        <end position="158"/>
    </location>
</feature>
<evidence type="ECO:0000313" key="17">
    <source>
        <dbReference type="Proteomes" id="UP000523000"/>
    </source>
</evidence>
<name>A0A839QFV5_9MICC</name>
<dbReference type="InterPro" id="IPR024706">
    <property type="entry name" value="Peroxiredoxin_AhpC-typ"/>
</dbReference>
<dbReference type="SUPFAM" id="SSF52833">
    <property type="entry name" value="Thioredoxin-like"/>
    <property type="match status" value="1"/>
</dbReference>
<dbReference type="NCBIfam" id="NF006960">
    <property type="entry name" value="PRK09437.1"/>
    <property type="match status" value="1"/>
</dbReference>
<evidence type="ECO:0000256" key="5">
    <source>
        <dbReference type="ARBA" id="ARBA00022862"/>
    </source>
</evidence>
<dbReference type="FunFam" id="3.40.30.10:FF:000007">
    <property type="entry name" value="Thioredoxin-dependent thiol peroxidase"/>
    <property type="match status" value="1"/>
</dbReference>
<evidence type="ECO:0000256" key="7">
    <source>
        <dbReference type="ARBA" id="ARBA00023157"/>
    </source>
</evidence>
<evidence type="ECO:0000256" key="8">
    <source>
        <dbReference type="ARBA" id="ARBA00023284"/>
    </source>
</evidence>
<comment type="function">
    <text evidence="1">Thiol-specific peroxidase that catalyzes the reduction of hydrogen peroxide and organic hydroperoxides to water and alcohols, respectively. Plays a role in cell protection against oxidative stress by detoxifying peroxides and as sensor of hydrogen peroxide-mediated signaling events.</text>
</comment>
<dbReference type="GO" id="GO:0005737">
    <property type="term" value="C:cytoplasm"/>
    <property type="evidence" value="ECO:0007669"/>
    <property type="project" value="TreeGrafter"/>
</dbReference>
<dbReference type="InterPro" id="IPR013766">
    <property type="entry name" value="Thioredoxin_domain"/>
</dbReference>
<comment type="catalytic activity">
    <reaction evidence="12">
        <text>a hydroperoxide + [thioredoxin]-dithiol = an alcohol + [thioredoxin]-disulfide + H2O</text>
        <dbReference type="Rhea" id="RHEA:62620"/>
        <dbReference type="Rhea" id="RHEA-COMP:10698"/>
        <dbReference type="Rhea" id="RHEA-COMP:10700"/>
        <dbReference type="ChEBI" id="CHEBI:15377"/>
        <dbReference type="ChEBI" id="CHEBI:29950"/>
        <dbReference type="ChEBI" id="CHEBI:30879"/>
        <dbReference type="ChEBI" id="CHEBI:35924"/>
        <dbReference type="ChEBI" id="CHEBI:50058"/>
        <dbReference type="EC" id="1.11.1.24"/>
    </reaction>
</comment>
<dbReference type="RefSeq" id="WP_183509916.1">
    <property type="nucleotide sequence ID" value="NZ_BAABGK010000017.1"/>
</dbReference>
<keyword evidence="5" id="KW-0049">Antioxidant</keyword>
<dbReference type="EC" id="1.11.1.24" evidence="3"/>
<feature type="compositionally biased region" description="Polar residues" evidence="14">
    <location>
        <begin position="1"/>
        <end position="12"/>
    </location>
</feature>
<evidence type="ECO:0000256" key="9">
    <source>
        <dbReference type="ARBA" id="ARBA00032824"/>
    </source>
</evidence>
<organism evidence="16 17">
    <name type="scientific">Paeniglutamicibacter cryotolerans</name>
    <dbReference type="NCBI Taxonomy" id="670079"/>
    <lineage>
        <taxon>Bacteria</taxon>
        <taxon>Bacillati</taxon>
        <taxon>Actinomycetota</taxon>
        <taxon>Actinomycetes</taxon>
        <taxon>Micrococcales</taxon>
        <taxon>Micrococcaceae</taxon>
        <taxon>Paeniglutamicibacter</taxon>
    </lineage>
</organism>
<evidence type="ECO:0000256" key="2">
    <source>
        <dbReference type="ARBA" id="ARBA00011245"/>
    </source>
</evidence>
<dbReference type="PANTHER" id="PTHR42801:SF4">
    <property type="entry name" value="AHPC_TSA FAMILY PROTEIN"/>
    <property type="match status" value="1"/>
</dbReference>
<reference evidence="16 17" key="1">
    <citation type="submission" date="2020-08" db="EMBL/GenBank/DDBJ databases">
        <title>Sequencing the genomes of 1000 actinobacteria strains.</title>
        <authorList>
            <person name="Klenk H.-P."/>
        </authorList>
    </citation>
    <scope>NUCLEOTIDE SEQUENCE [LARGE SCALE GENOMIC DNA]</scope>
    <source>
        <strain evidence="16 17">DSM 22826</strain>
    </source>
</reference>
<feature type="region of interest" description="Disordered" evidence="14">
    <location>
        <begin position="1"/>
        <end position="22"/>
    </location>
</feature>
<comment type="caution">
    <text evidence="16">The sequence shown here is derived from an EMBL/GenBank/DDBJ whole genome shotgun (WGS) entry which is preliminary data.</text>
</comment>
<proteinExistence type="inferred from homology"/>
<keyword evidence="17" id="KW-1185">Reference proteome</keyword>
<dbReference type="GO" id="GO:0008379">
    <property type="term" value="F:thioredoxin peroxidase activity"/>
    <property type="evidence" value="ECO:0007669"/>
    <property type="project" value="TreeGrafter"/>
</dbReference>
<dbReference type="Proteomes" id="UP000523000">
    <property type="component" value="Unassembled WGS sequence"/>
</dbReference>
<dbReference type="CDD" id="cd03017">
    <property type="entry name" value="PRX_BCP"/>
    <property type="match status" value="1"/>
</dbReference>
<evidence type="ECO:0000256" key="12">
    <source>
        <dbReference type="ARBA" id="ARBA00049091"/>
    </source>
</evidence>
<keyword evidence="6 16" id="KW-0560">Oxidoreductase</keyword>
<keyword evidence="7" id="KW-1015">Disulfide bond</keyword>
<evidence type="ECO:0000256" key="10">
    <source>
        <dbReference type="ARBA" id="ARBA00038489"/>
    </source>
</evidence>
<evidence type="ECO:0000313" key="16">
    <source>
        <dbReference type="EMBL" id="MBB2994547.1"/>
    </source>
</evidence>
<accession>A0A839QFV5</accession>
<evidence type="ECO:0000256" key="6">
    <source>
        <dbReference type="ARBA" id="ARBA00023002"/>
    </source>
</evidence>
<evidence type="ECO:0000256" key="11">
    <source>
        <dbReference type="ARBA" id="ARBA00041373"/>
    </source>
</evidence>
<gene>
    <name evidence="16" type="ORF">E9229_000738</name>
</gene>
<dbReference type="InterPro" id="IPR036249">
    <property type="entry name" value="Thioredoxin-like_sf"/>
</dbReference>
<dbReference type="PROSITE" id="PS51352">
    <property type="entry name" value="THIOREDOXIN_2"/>
    <property type="match status" value="1"/>
</dbReference>
<dbReference type="AlphaFoldDB" id="A0A839QFV5"/>
<dbReference type="GO" id="GO:0034599">
    <property type="term" value="P:cellular response to oxidative stress"/>
    <property type="evidence" value="ECO:0007669"/>
    <property type="project" value="TreeGrafter"/>
</dbReference>
<evidence type="ECO:0000256" key="4">
    <source>
        <dbReference type="ARBA" id="ARBA00022559"/>
    </source>
</evidence>
<dbReference type="InterPro" id="IPR000866">
    <property type="entry name" value="AhpC/TSA"/>
</dbReference>
<comment type="similarity">
    <text evidence="10">Belongs to the peroxiredoxin family. BCP/PrxQ subfamily.</text>
</comment>
<dbReference type="PIRSF" id="PIRSF000239">
    <property type="entry name" value="AHPC"/>
    <property type="match status" value="1"/>
</dbReference>
<evidence type="ECO:0000256" key="1">
    <source>
        <dbReference type="ARBA" id="ARBA00003330"/>
    </source>
</evidence>
<keyword evidence="4 16" id="KW-0575">Peroxidase</keyword>
<sequence>MNNTQARLQPGNTAPDFSLQDSEGHTASLADRKGRSVVVYFYPKAATPGCTTEACDFRDNLSALQGAGYDVLGISPDGGEDLRAFAAAENLTFPLLSDPDAAVARAYGSYGEKEINGKKLTGVLRSTIVVGPDGTVTQSEYNIQPQGHVRELRASLGI</sequence>
<evidence type="ECO:0000256" key="3">
    <source>
        <dbReference type="ARBA" id="ARBA00013017"/>
    </source>
</evidence>